<keyword evidence="3" id="KW-0805">Transcription regulation</keyword>
<evidence type="ECO:0000256" key="3">
    <source>
        <dbReference type="ARBA" id="ARBA00023015"/>
    </source>
</evidence>
<accession>A0A511ZAY0</accession>
<dbReference type="GO" id="GO:0000976">
    <property type="term" value="F:transcription cis-regulatory region binding"/>
    <property type="evidence" value="ECO:0007669"/>
    <property type="project" value="TreeGrafter"/>
</dbReference>
<evidence type="ECO:0000256" key="5">
    <source>
        <dbReference type="ARBA" id="ARBA00023163"/>
    </source>
</evidence>
<dbReference type="SUPFAM" id="SSF46894">
    <property type="entry name" value="C-terminal effector domain of the bipartite response regulators"/>
    <property type="match status" value="1"/>
</dbReference>
<sequence>MFTILIVEDEVKIRSLIAAELQNWGYAVHVAEDFRHVEDTVLTVKPQLILLDINLPYMNGFYWCERIRRHSNVPIVFLSSRTETMDMMMALNMGGDDFIQKPFSMEMLITKIHALLRRTYTYHQADTDLLTHRELKLHVKRAALSTRDGEIELTKNEFRILCVLLERKNEIIPRDELMAALWEDENFIDDNTLTVNINRLRRKLDEHGMEGYIQTKKGQGYILS</sequence>
<dbReference type="InterPro" id="IPR001789">
    <property type="entry name" value="Sig_transdc_resp-reg_receiver"/>
</dbReference>
<dbReference type="SMART" id="SM00862">
    <property type="entry name" value="Trans_reg_C"/>
    <property type="match status" value="1"/>
</dbReference>
<dbReference type="CDD" id="cd00383">
    <property type="entry name" value="trans_reg_C"/>
    <property type="match status" value="1"/>
</dbReference>
<dbReference type="InterPro" id="IPR016032">
    <property type="entry name" value="Sig_transdc_resp-reg_C-effctor"/>
</dbReference>
<gene>
    <name evidence="10" type="ORF">SLU01_29180</name>
</gene>
<feature type="modified residue" description="4-aspartylphosphate" evidence="6">
    <location>
        <position position="52"/>
    </location>
</feature>
<keyword evidence="2" id="KW-0902">Two-component regulatory system</keyword>
<dbReference type="Gene3D" id="1.10.10.10">
    <property type="entry name" value="Winged helix-like DNA-binding domain superfamily/Winged helix DNA-binding domain"/>
    <property type="match status" value="1"/>
</dbReference>
<dbReference type="GO" id="GO:0005829">
    <property type="term" value="C:cytosol"/>
    <property type="evidence" value="ECO:0007669"/>
    <property type="project" value="TreeGrafter"/>
</dbReference>
<evidence type="ECO:0000256" key="2">
    <source>
        <dbReference type="ARBA" id="ARBA00023012"/>
    </source>
</evidence>
<feature type="domain" description="OmpR/PhoB-type" evidence="9">
    <location>
        <begin position="127"/>
        <end position="224"/>
    </location>
</feature>
<reference evidence="10 11" key="1">
    <citation type="submission" date="2019-07" db="EMBL/GenBank/DDBJ databases">
        <title>Whole genome shotgun sequence of Sporosarcina luteola NBRC 105378.</title>
        <authorList>
            <person name="Hosoyama A."/>
            <person name="Uohara A."/>
            <person name="Ohji S."/>
            <person name="Ichikawa N."/>
        </authorList>
    </citation>
    <scope>NUCLEOTIDE SEQUENCE [LARGE SCALE GENOMIC DNA]</scope>
    <source>
        <strain evidence="10 11">NBRC 105378</strain>
    </source>
</reference>
<evidence type="ECO:0000313" key="10">
    <source>
        <dbReference type="EMBL" id="GEN84606.1"/>
    </source>
</evidence>
<comment type="caution">
    <text evidence="10">The sequence shown here is derived from an EMBL/GenBank/DDBJ whole genome shotgun (WGS) entry which is preliminary data.</text>
</comment>
<dbReference type="InterPro" id="IPR001867">
    <property type="entry name" value="OmpR/PhoB-type_DNA-bd"/>
</dbReference>
<evidence type="ECO:0000259" key="9">
    <source>
        <dbReference type="PROSITE" id="PS51755"/>
    </source>
</evidence>
<dbReference type="SMART" id="SM00448">
    <property type="entry name" value="REC"/>
    <property type="match status" value="1"/>
</dbReference>
<keyword evidence="1 6" id="KW-0597">Phosphoprotein</keyword>
<evidence type="ECO:0000259" key="8">
    <source>
        <dbReference type="PROSITE" id="PS50110"/>
    </source>
</evidence>
<dbReference type="Pfam" id="PF00486">
    <property type="entry name" value="Trans_reg_C"/>
    <property type="match status" value="1"/>
</dbReference>
<evidence type="ECO:0000256" key="4">
    <source>
        <dbReference type="ARBA" id="ARBA00023125"/>
    </source>
</evidence>
<dbReference type="RefSeq" id="WP_147059607.1">
    <property type="nucleotide sequence ID" value="NZ_BJYL01000041.1"/>
</dbReference>
<dbReference type="CDD" id="cd18159">
    <property type="entry name" value="REC_OmpR_NsrR-like"/>
    <property type="match status" value="1"/>
</dbReference>
<dbReference type="PROSITE" id="PS51755">
    <property type="entry name" value="OMPR_PHOB"/>
    <property type="match status" value="1"/>
</dbReference>
<keyword evidence="5" id="KW-0804">Transcription</keyword>
<keyword evidence="11" id="KW-1185">Reference proteome</keyword>
<dbReference type="EMBL" id="BJYL01000041">
    <property type="protein sequence ID" value="GEN84606.1"/>
    <property type="molecule type" value="Genomic_DNA"/>
</dbReference>
<evidence type="ECO:0000313" key="11">
    <source>
        <dbReference type="Proteomes" id="UP000321901"/>
    </source>
</evidence>
<protein>
    <submittedName>
        <fullName evidence="10">DNA-binding response regulator</fullName>
    </submittedName>
</protein>
<proteinExistence type="predicted"/>
<dbReference type="AlphaFoldDB" id="A0A511ZAY0"/>
<organism evidence="10 11">
    <name type="scientific">Sporosarcina luteola</name>
    <dbReference type="NCBI Taxonomy" id="582850"/>
    <lineage>
        <taxon>Bacteria</taxon>
        <taxon>Bacillati</taxon>
        <taxon>Bacillota</taxon>
        <taxon>Bacilli</taxon>
        <taxon>Bacillales</taxon>
        <taxon>Caryophanaceae</taxon>
        <taxon>Sporosarcina</taxon>
    </lineage>
</organism>
<dbReference type="InterPro" id="IPR036388">
    <property type="entry name" value="WH-like_DNA-bd_sf"/>
</dbReference>
<dbReference type="PROSITE" id="PS50110">
    <property type="entry name" value="RESPONSE_REGULATORY"/>
    <property type="match status" value="1"/>
</dbReference>
<name>A0A511ZAY0_9BACL</name>
<evidence type="ECO:0000256" key="6">
    <source>
        <dbReference type="PROSITE-ProRule" id="PRU00169"/>
    </source>
</evidence>
<dbReference type="InterPro" id="IPR039420">
    <property type="entry name" value="WalR-like"/>
</dbReference>
<feature type="DNA-binding region" description="OmpR/PhoB-type" evidence="7">
    <location>
        <begin position="127"/>
        <end position="224"/>
    </location>
</feature>
<dbReference type="SUPFAM" id="SSF52172">
    <property type="entry name" value="CheY-like"/>
    <property type="match status" value="1"/>
</dbReference>
<dbReference type="GO" id="GO:0006355">
    <property type="term" value="P:regulation of DNA-templated transcription"/>
    <property type="evidence" value="ECO:0007669"/>
    <property type="project" value="InterPro"/>
</dbReference>
<feature type="domain" description="Response regulatory" evidence="8">
    <location>
        <begin position="3"/>
        <end position="116"/>
    </location>
</feature>
<evidence type="ECO:0000256" key="7">
    <source>
        <dbReference type="PROSITE-ProRule" id="PRU01091"/>
    </source>
</evidence>
<dbReference type="PANTHER" id="PTHR48111">
    <property type="entry name" value="REGULATOR OF RPOS"/>
    <property type="match status" value="1"/>
</dbReference>
<dbReference type="Pfam" id="PF00072">
    <property type="entry name" value="Response_reg"/>
    <property type="match status" value="1"/>
</dbReference>
<keyword evidence="4 7" id="KW-0238">DNA-binding</keyword>
<evidence type="ECO:0000256" key="1">
    <source>
        <dbReference type="ARBA" id="ARBA00022553"/>
    </source>
</evidence>
<dbReference type="InterPro" id="IPR011006">
    <property type="entry name" value="CheY-like_superfamily"/>
</dbReference>
<dbReference type="Gene3D" id="3.40.50.2300">
    <property type="match status" value="1"/>
</dbReference>
<dbReference type="OrthoDB" id="9790442at2"/>
<dbReference type="Proteomes" id="UP000321901">
    <property type="component" value="Unassembled WGS sequence"/>
</dbReference>
<dbReference type="GO" id="GO:0032993">
    <property type="term" value="C:protein-DNA complex"/>
    <property type="evidence" value="ECO:0007669"/>
    <property type="project" value="TreeGrafter"/>
</dbReference>
<dbReference type="GO" id="GO:0000156">
    <property type="term" value="F:phosphorelay response regulator activity"/>
    <property type="evidence" value="ECO:0007669"/>
    <property type="project" value="TreeGrafter"/>
</dbReference>
<dbReference type="PANTHER" id="PTHR48111:SF43">
    <property type="entry name" value="STAGE 0 SPORULATION PROTEIN A HOMOLOG"/>
    <property type="match status" value="1"/>
</dbReference>